<gene>
    <name evidence="2" type="ORF">NDU88_002801</name>
</gene>
<dbReference type="EMBL" id="JANPWB010000011">
    <property type="protein sequence ID" value="KAJ1124340.1"/>
    <property type="molecule type" value="Genomic_DNA"/>
</dbReference>
<feature type="compositionally biased region" description="Polar residues" evidence="1">
    <location>
        <begin position="10"/>
        <end position="21"/>
    </location>
</feature>
<proteinExistence type="predicted"/>
<reference evidence="2" key="1">
    <citation type="journal article" date="2022" name="bioRxiv">
        <title>Sequencing and chromosome-scale assembly of the giantPleurodeles waltlgenome.</title>
        <authorList>
            <person name="Brown T."/>
            <person name="Elewa A."/>
            <person name="Iarovenko S."/>
            <person name="Subramanian E."/>
            <person name="Araus A.J."/>
            <person name="Petzold A."/>
            <person name="Susuki M."/>
            <person name="Suzuki K.-i.T."/>
            <person name="Hayashi T."/>
            <person name="Toyoda A."/>
            <person name="Oliveira C."/>
            <person name="Osipova E."/>
            <person name="Leigh N.D."/>
            <person name="Simon A."/>
            <person name="Yun M.H."/>
        </authorList>
    </citation>
    <scope>NUCLEOTIDE SEQUENCE</scope>
    <source>
        <strain evidence="2">20211129_DDA</strain>
        <tissue evidence="2">Liver</tissue>
    </source>
</reference>
<feature type="region of interest" description="Disordered" evidence="1">
    <location>
        <begin position="1"/>
        <end position="26"/>
    </location>
</feature>
<organism evidence="2 3">
    <name type="scientific">Pleurodeles waltl</name>
    <name type="common">Iberian ribbed newt</name>
    <dbReference type="NCBI Taxonomy" id="8319"/>
    <lineage>
        <taxon>Eukaryota</taxon>
        <taxon>Metazoa</taxon>
        <taxon>Chordata</taxon>
        <taxon>Craniata</taxon>
        <taxon>Vertebrata</taxon>
        <taxon>Euteleostomi</taxon>
        <taxon>Amphibia</taxon>
        <taxon>Batrachia</taxon>
        <taxon>Caudata</taxon>
        <taxon>Salamandroidea</taxon>
        <taxon>Salamandridae</taxon>
        <taxon>Pleurodelinae</taxon>
        <taxon>Pleurodeles</taxon>
    </lineage>
</organism>
<dbReference type="AlphaFoldDB" id="A0AAV7PGC5"/>
<dbReference type="Proteomes" id="UP001066276">
    <property type="component" value="Chromosome 7"/>
</dbReference>
<evidence type="ECO:0000313" key="3">
    <source>
        <dbReference type="Proteomes" id="UP001066276"/>
    </source>
</evidence>
<name>A0AAV7PGC5_PLEWA</name>
<protein>
    <submittedName>
        <fullName evidence="2">Uncharacterized protein</fullName>
    </submittedName>
</protein>
<sequence>MEKAPRLVSHVNTSKGGQDSQEGLLGGVSSDRVKETHLPVSACVAATVPAIAAQQPAKASAEANTSVASSSSQLLVPLLNVGDIRSEHERLRLHVYMEVKEKIWKGAYTDIFYLLVDRLERGEVKRCKECAHSRECGHGPHKRKVEESLKNWVTAFSIYQSIIAERFNNQGSQLACYQNRIVSAHDEYGVLLGRTMIGSSEGQGE</sequence>
<comment type="caution">
    <text evidence="2">The sequence shown here is derived from an EMBL/GenBank/DDBJ whole genome shotgun (WGS) entry which is preliminary data.</text>
</comment>
<accession>A0AAV7PGC5</accession>
<evidence type="ECO:0000256" key="1">
    <source>
        <dbReference type="SAM" id="MobiDB-lite"/>
    </source>
</evidence>
<keyword evidence="3" id="KW-1185">Reference proteome</keyword>
<evidence type="ECO:0000313" key="2">
    <source>
        <dbReference type="EMBL" id="KAJ1124340.1"/>
    </source>
</evidence>